<accession>D6TBE6</accession>
<evidence type="ECO:0008006" key="6">
    <source>
        <dbReference type="Google" id="ProtNLM"/>
    </source>
</evidence>
<evidence type="ECO:0000313" key="5">
    <source>
        <dbReference type="Proteomes" id="UP000004508"/>
    </source>
</evidence>
<dbReference type="eggNOG" id="COG3464">
    <property type="taxonomic scope" value="Bacteria"/>
</dbReference>
<evidence type="ECO:0000256" key="2">
    <source>
        <dbReference type="SAM" id="MobiDB-lite"/>
    </source>
</evidence>
<name>D6TBE6_KTERA</name>
<reference evidence="3 5" key="1">
    <citation type="journal article" date="2011" name="Stand. Genomic Sci.">
        <title>Non-contiguous finished genome sequence and contextual data of the filamentous soil bacterium Ktedonobacter racemifer type strain (SOSP1-21).</title>
        <authorList>
            <person name="Chang Y.J."/>
            <person name="Land M."/>
            <person name="Hauser L."/>
            <person name="Chertkov O."/>
            <person name="Del Rio T.G."/>
            <person name="Nolan M."/>
            <person name="Copeland A."/>
            <person name="Tice H."/>
            <person name="Cheng J.F."/>
            <person name="Lucas S."/>
            <person name="Han C."/>
            <person name="Goodwin L."/>
            <person name="Pitluck S."/>
            <person name="Ivanova N."/>
            <person name="Ovchinikova G."/>
            <person name="Pati A."/>
            <person name="Chen A."/>
            <person name="Palaniappan K."/>
            <person name="Mavromatis K."/>
            <person name="Liolios K."/>
            <person name="Brettin T."/>
            <person name="Fiebig A."/>
            <person name="Rohde M."/>
            <person name="Abt B."/>
            <person name="Goker M."/>
            <person name="Detter J.C."/>
            <person name="Woyke T."/>
            <person name="Bristow J."/>
            <person name="Eisen J.A."/>
            <person name="Markowitz V."/>
            <person name="Hugenholtz P."/>
            <person name="Kyrpides N.C."/>
            <person name="Klenk H.P."/>
            <person name="Lapidus A."/>
        </authorList>
    </citation>
    <scope>NUCLEOTIDE SEQUENCE [LARGE SCALE GENOMIC DNA]</scope>
    <source>
        <strain evidence="5">DSM 44963</strain>
        <strain evidence="3">SOSP1-21</strain>
    </source>
</reference>
<organism evidence="3 5">
    <name type="scientific">Ktedonobacter racemifer DSM 44963</name>
    <dbReference type="NCBI Taxonomy" id="485913"/>
    <lineage>
        <taxon>Bacteria</taxon>
        <taxon>Bacillati</taxon>
        <taxon>Chloroflexota</taxon>
        <taxon>Ktedonobacteria</taxon>
        <taxon>Ktedonobacterales</taxon>
        <taxon>Ktedonobacteraceae</taxon>
        <taxon>Ktedonobacter</taxon>
    </lineage>
</organism>
<dbReference type="STRING" id="485913.Krac_9290"/>
<dbReference type="EMBL" id="ADVG01000001">
    <property type="protein sequence ID" value="EFH87931.1"/>
    <property type="molecule type" value="Genomic_DNA"/>
</dbReference>
<dbReference type="InParanoid" id="D6TBE6"/>
<dbReference type="Pfam" id="PF06782">
    <property type="entry name" value="UPF0236"/>
    <property type="match status" value="1"/>
</dbReference>
<dbReference type="OrthoDB" id="147749at2"/>
<sequence>MEKSSLAEVWRLLSESVFEEMEAWRKEHPTATFQEIEDELDARLSGMRAQMLADLAQQSPKRDWSGQEAEKRPRCPQCGADLQARGKHERRLATQGGQEVKLSRRYGTCPQCGSGLFPLDEELNLPSSGLTPHAHQGLVLLGSMVPYACAATHLETLLKVQVSKSTVRRLTEQAGACLQQWQDQYACPGQGSEQPKQAAPRQAMATDGVLIPVLPNEWAEVKMVTIGEVCQTKSGEPHCEKLSYFARLADAETFGDLASFEIQRRRVDQAREVAAINDGAEWIQGFVQGHRADAVRILDFAHAAQYISEIATLAQNAGVPLPPTWVSEQWHKLKEDGPTSVLKEVRRLSASTPGDEMLEKVAYLHKREGQMQYQQYRAGGWPIGSGIAESGNKLVVQARLKGAGMHWARPQVNAMLALRTTLCSNRWTQDWHVVRASWHTSRLQRFRARSQAALAKASLRLQQTFWRLPLPLILACFPSPPPTSMAPKGRTEGQRRWGRQTFSQRAIQDGRYAKK</sequence>
<proteinExistence type="inferred from homology"/>
<dbReference type="Proteomes" id="UP000004508">
    <property type="component" value="Unassembled WGS sequence"/>
</dbReference>
<feature type="region of interest" description="Disordered" evidence="2">
    <location>
        <begin position="481"/>
        <end position="503"/>
    </location>
</feature>
<keyword evidence="5" id="KW-1185">Reference proteome</keyword>
<gene>
    <name evidence="3" type="ORF">Krac_9290</name>
    <name evidence="4" type="ORF">Krac_9291</name>
</gene>
<evidence type="ECO:0000313" key="4">
    <source>
        <dbReference type="EMBL" id="EFH87931.1"/>
    </source>
</evidence>
<evidence type="ECO:0000313" key="3">
    <source>
        <dbReference type="EMBL" id="EFH87930.1"/>
    </source>
</evidence>
<comment type="similarity">
    <text evidence="1">Belongs to the UPF0236 family.</text>
</comment>
<dbReference type="NCBIfam" id="NF033572">
    <property type="entry name" value="transpos_ISKra4"/>
    <property type="match status" value="1"/>
</dbReference>
<evidence type="ECO:0000256" key="1">
    <source>
        <dbReference type="ARBA" id="ARBA00006539"/>
    </source>
</evidence>
<dbReference type="AlphaFoldDB" id="D6TBE6"/>
<dbReference type="RefSeq" id="WP_007903554.1">
    <property type="nucleotide sequence ID" value="NZ_ADVG01000001.1"/>
</dbReference>
<comment type="caution">
    <text evidence="3">The sequence shown here is derived from an EMBL/GenBank/DDBJ whole genome shotgun (WGS) entry which is preliminary data.</text>
</comment>
<dbReference type="InterPro" id="IPR009620">
    <property type="entry name" value="UPF0236"/>
</dbReference>
<protein>
    <recommendedName>
        <fullName evidence="6">ISKra4 family transposase</fullName>
    </recommendedName>
</protein>
<dbReference type="EMBL" id="ADVG01000001">
    <property type="protein sequence ID" value="EFH87930.1"/>
    <property type="molecule type" value="Genomic_DNA"/>
</dbReference>